<evidence type="ECO:0000313" key="2">
    <source>
        <dbReference type="Proteomes" id="UP000316304"/>
    </source>
</evidence>
<dbReference type="Proteomes" id="UP000316304">
    <property type="component" value="Unassembled WGS sequence"/>
</dbReference>
<accession>A0A5C6C1T9</accession>
<reference evidence="1 2" key="1">
    <citation type="submission" date="2019-02" db="EMBL/GenBank/DDBJ databases">
        <title>Deep-cultivation of Planctomycetes and their phenomic and genomic characterization uncovers novel biology.</title>
        <authorList>
            <person name="Wiegand S."/>
            <person name="Jogler M."/>
            <person name="Boedeker C."/>
            <person name="Pinto D."/>
            <person name="Vollmers J."/>
            <person name="Rivas-Marin E."/>
            <person name="Kohn T."/>
            <person name="Peeters S.H."/>
            <person name="Heuer A."/>
            <person name="Rast P."/>
            <person name="Oberbeckmann S."/>
            <person name="Bunk B."/>
            <person name="Jeske O."/>
            <person name="Meyerdierks A."/>
            <person name="Storesund J.E."/>
            <person name="Kallscheuer N."/>
            <person name="Luecker S."/>
            <person name="Lage O.M."/>
            <person name="Pohl T."/>
            <person name="Merkel B.J."/>
            <person name="Hornburger P."/>
            <person name="Mueller R.-W."/>
            <person name="Bruemmer F."/>
            <person name="Labrenz M."/>
            <person name="Spormann A.M."/>
            <person name="Op Den Camp H."/>
            <person name="Overmann J."/>
            <person name="Amann R."/>
            <person name="Jetten M.S.M."/>
            <person name="Mascher T."/>
            <person name="Medema M.H."/>
            <person name="Devos D.P."/>
            <person name="Kaster A.-K."/>
            <person name="Ovreas L."/>
            <person name="Rohde M."/>
            <person name="Galperin M.Y."/>
            <person name="Jogler C."/>
        </authorList>
    </citation>
    <scope>NUCLEOTIDE SEQUENCE [LARGE SCALE GENOMIC DNA]</scope>
    <source>
        <strain evidence="1 2">Pla52o</strain>
    </source>
</reference>
<protein>
    <submittedName>
        <fullName evidence="1">Uncharacterized protein</fullName>
    </submittedName>
</protein>
<dbReference type="EMBL" id="SJPT01000014">
    <property type="protein sequence ID" value="TWU17184.1"/>
    <property type="molecule type" value="Genomic_DNA"/>
</dbReference>
<gene>
    <name evidence="1" type="ORF">Pla52o_53590</name>
</gene>
<organism evidence="1 2">
    <name type="scientific">Novipirellula galeiformis</name>
    <dbReference type="NCBI Taxonomy" id="2528004"/>
    <lineage>
        <taxon>Bacteria</taxon>
        <taxon>Pseudomonadati</taxon>
        <taxon>Planctomycetota</taxon>
        <taxon>Planctomycetia</taxon>
        <taxon>Pirellulales</taxon>
        <taxon>Pirellulaceae</taxon>
        <taxon>Novipirellula</taxon>
    </lineage>
</organism>
<keyword evidence="2" id="KW-1185">Reference proteome</keyword>
<sequence>MEIGRSTSEADAHHTVSLATESFCSRVIRCAPDQIFNANEPKGQRHANG</sequence>
<name>A0A5C6C1T9_9BACT</name>
<evidence type="ECO:0000313" key="1">
    <source>
        <dbReference type="EMBL" id="TWU17184.1"/>
    </source>
</evidence>
<comment type="caution">
    <text evidence="1">The sequence shown here is derived from an EMBL/GenBank/DDBJ whole genome shotgun (WGS) entry which is preliminary data.</text>
</comment>
<proteinExistence type="predicted"/>
<dbReference type="AlphaFoldDB" id="A0A5C6C1T9"/>